<dbReference type="FunFam" id="3.10.310.10:FF:000005">
    <property type="entry name" value="Proline racemase"/>
    <property type="match status" value="1"/>
</dbReference>
<evidence type="ECO:0000256" key="1">
    <source>
        <dbReference type="ARBA" id="ARBA00007529"/>
    </source>
</evidence>
<dbReference type="SUPFAM" id="SSF54506">
    <property type="entry name" value="Diaminopimelate epimerase-like"/>
    <property type="match status" value="1"/>
</dbReference>
<dbReference type="InterPro" id="IPR008794">
    <property type="entry name" value="Pro_racemase_fam"/>
</dbReference>
<name>A0A1E5GD23_9ENTE</name>
<comment type="similarity">
    <text evidence="1">Belongs to the proline racemase family.</text>
</comment>
<sequence>MKAAKMFSAIDTHTAGEAARLITGGIPKIPGKTMAEKKQYLMEHKDTLRQTLMFEPRGHNDMFGAFILEPTTAEADLGIIFMDTGGYLNMCGHNTIAAVTAAVETGMVEVNELDRKVSVTLDTPAGLVRATAYLDEPFHVKEVSFENVESFLYKRDQEVDVPGLGTIKVDISFGGSFFAILSSSVVGLKVEPSNVAEFAAFGVKIRQAINEQIIIQHPTLTHIQTVDLVEFYDAPTNPRATYKNVVVFGNGQIDRSPCGTGTSAKIATLFAKNELKVDEPFVYESILGTLFIGRVKSESKVADIPAVIPEITGSAYITGFNSILVDDKDPLKNGFVLK</sequence>
<gene>
    <name evidence="2" type="ORF">BCR25_08380</name>
</gene>
<comment type="caution">
    <text evidence="2">The sequence shown here is derived from an EMBL/GenBank/DDBJ whole genome shotgun (WGS) entry which is preliminary data.</text>
</comment>
<dbReference type="PANTHER" id="PTHR33442">
    <property type="entry name" value="TRANS-3-HYDROXY-L-PROLINE DEHYDRATASE"/>
    <property type="match status" value="1"/>
</dbReference>
<evidence type="ECO:0000313" key="2">
    <source>
        <dbReference type="EMBL" id="OEG10485.1"/>
    </source>
</evidence>
<dbReference type="PIRSF" id="PIRSF029792">
    <property type="entry name" value="Pro_racemase"/>
    <property type="match status" value="1"/>
</dbReference>
<keyword evidence="3" id="KW-1185">Reference proteome</keyword>
<dbReference type="SFLD" id="SFLDS00028">
    <property type="entry name" value="Proline_Racemase"/>
    <property type="match status" value="1"/>
</dbReference>
<dbReference type="PANTHER" id="PTHR33442:SF5">
    <property type="entry name" value="BIFUNCTIONAL TRANS-3-HYDROXY-L-PROLINE DEHYDRATASE_2-EPIMERASE"/>
    <property type="match status" value="1"/>
</dbReference>
<reference evidence="3" key="1">
    <citation type="submission" date="2016-09" db="EMBL/GenBank/DDBJ databases">
        <authorList>
            <person name="Gulvik C.A."/>
        </authorList>
    </citation>
    <scope>NUCLEOTIDE SEQUENCE [LARGE SCALE GENOMIC DNA]</scope>
    <source>
        <strain evidence="3">LMG 8895</strain>
    </source>
</reference>
<dbReference type="Proteomes" id="UP000095094">
    <property type="component" value="Unassembled WGS sequence"/>
</dbReference>
<organism evidence="2 3">
    <name type="scientific">Enterococcus termitis</name>
    <dbReference type="NCBI Taxonomy" id="332950"/>
    <lineage>
        <taxon>Bacteria</taxon>
        <taxon>Bacillati</taxon>
        <taxon>Bacillota</taxon>
        <taxon>Bacilli</taxon>
        <taxon>Lactobacillales</taxon>
        <taxon>Enterococcaceae</taxon>
        <taxon>Enterococcus</taxon>
    </lineage>
</organism>
<dbReference type="OrthoDB" id="181267at2"/>
<proteinExistence type="inferred from homology"/>
<dbReference type="PATRIC" id="fig|332950.4.peg.778"/>
<accession>A0A1E5GD23</accession>
<protein>
    <submittedName>
        <fullName evidence="2">Proline racemase</fullName>
    </submittedName>
</protein>
<dbReference type="GO" id="GO:0047580">
    <property type="term" value="F:4-hydroxyproline epimerase activity"/>
    <property type="evidence" value="ECO:0007669"/>
    <property type="project" value="TreeGrafter"/>
</dbReference>
<dbReference type="Gene3D" id="3.10.310.10">
    <property type="entry name" value="Diaminopimelate Epimerase, Chain A, domain 1"/>
    <property type="match status" value="2"/>
</dbReference>
<evidence type="ECO:0000313" key="3">
    <source>
        <dbReference type="Proteomes" id="UP000095094"/>
    </source>
</evidence>
<dbReference type="RefSeq" id="WP_069664266.1">
    <property type="nucleotide sequence ID" value="NZ_JBHUJJ010000001.1"/>
</dbReference>
<dbReference type="EMBL" id="MIJY01000043">
    <property type="protein sequence ID" value="OEG10485.1"/>
    <property type="molecule type" value="Genomic_DNA"/>
</dbReference>
<dbReference type="AlphaFoldDB" id="A0A1E5GD23"/>
<dbReference type="Pfam" id="PF05544">
    <property type="entry name" value="Pro_racemase"/>
    <property type="match status" value="1"/>
</dbReference>